<name>A0A1I2XKH1_9ACTN</name>
<gene>
    <name evidence="2" type="ORF">SAMN02787118_14829</name>
</gene>
<dbReference type="Pfam" id="PF13546">
    <property type="entry name" value="DDE_5"/>
    <property type="match status" value="1"/>
</dbReference>
<proteinExistence type="predicted"/>
<dbReference type="EMBL" id="FONR01000048">
    <property type="protein sequence ID" value="SFH13994.1"/>
    <property type="molecule type" value="Genomic_DNA"/>
</dbReference>
<feature type="domain" description="Transposase IS701-like DDE" evidence="1">
    <location>
        <begin position="22"/>
        <end position="71"/>
    </location>
</feature>
<accession>A0A1I2XKH1</accession>
<evidence type="ECO:0000313" key="3">
    <source>
        <dbReference type="Proteomes" id="UP000181942"/>
    </source>
</evidence>
<evidence type="ECO:0000259" key="1">
    <source>
        <dbReference type="Pfam" id="PF13546"/>
    </source>
</evidence>
<dbReference type="Proteomes" id="UP000181942">
    <property type="component" value="Unassembled WGS sequence"/>
</dbReference>
<sequence>MSLPVDAPAGDALGILSRFRVEFYECLYARQDALFELTDAVLCADGPVKTLVELSLAVEHRRGHGALYAALDR</sequence>
<protein>
    <recommendedName>
        <fullName evidence="1">Transposase IS701-like DDE domain-containing protein</fullName>
    </recommendedName>
</protein>
<dbReference type="InterPro" id="IPR038721">
    <property type="entry name" value="IS701-like_DDE_dom"/>
</dbReference>
<organism evidence="2 3">
    <name type="scientific">Streptomyces mirabilis</name>
    <dbReference type="NCBI Taxonomy" id="68239"/>
    <lineage>
        <taxon>Bacteria</taxon>
        <taxon>Bacillati</taxon>
        <taxon>Actinomycetota</taxon>
        <taxon>Actinomycetes</taxon>
        <taxon>Kitasatosporales</taxon>
        <taxon>Streptomycetaceae</taxon>
        <taxon>Streptomyces</taxon>
    </lineage>
</organism>
<evidence type="ECO:0000313" key="2">
    <source>
        <dbReference type="EMBL" id="SFH13994.1"/>
    </source>
</evidence>
<dbReference type="AlphaFoldDB" id="A0A1I2XKH1"/>
<reference evidence="2 3" key="1">
    <citation type="submission" date="2016-10" db="EMBL/GenBank/DDBJ databases">
        <authorList>
            <person name="de Groot N.N."/>
        </authorList>
    </citation>
    <scope>NUCLEOTIDE SEQUENCE [LARGE SCALE GENOMIC DNA]</scope>
    <source>
        <strain evidence="2 3">OK461</strain>
    </source>
</reference>
<dbReference type="OrthoDB" id="3339508at2"/>
<dbReference type="RefSeq" id="WP_107438167.1">
    <property type="nucleotide sequence ID" value="NZ_FONR01000048.1"/>
</dbReference>
<feature type="non-terminal residue" evidence="2">
    <location>
        <position position="73"/>
    </location>
</feature>